<organism evidence="1 2">
    <name type="scientific">Dryococelus australis</name>
    <dbReference type="NCBI Taxonomy" id="614101"/>
    <lineage>
        <taxon>Eukaryota</taxon>
        <taxon>Metazoa</taxon>
        <taxon>Ecdysozoa</taxon>
        <taxon>Arthropoda</taxon>
        <taxon>Hexapoda</taxon>
        <taxon>Insecta</taxon>
        <taxon>Pterygota</taxon>
        <taxon>Neoptera</taxon>
        <taxon>Polyneoptera</taxon>
        <taxon>Phasmatodea</taxon>
        <taxon>Verophasmatodea</taxon>
        <taxon>Anareolatae</taxon>
        <taxon>Phasmatidae</taxon>
        <taxon>Eurycanthinae</taxon>
        <taxon>Dryococelus</taxon>
    </lineage>
</organism>
<dbReference type="Proteomes" id="UP001159363">
    <property type="component" value="Chromosome 5"/>
</dbReference>
<keyword evidence="2" id="KW-1185">Reference proteome</keyword>
<gene>
    <name evidence="1" type="ORF">PR048_016862</name>
</gene>
<dbReference type="EMBL" id="JARBHB010000006">
    <property type="protein sequence ID" value="KAJ8880393.1"/>
    <property type="molecule type" value="Genomic_DNA"/>
</dbReference>
<reference evidence="1 2" key="1">
    <citation type="submission" date="2023-02" db="EMBL/GenBank/DDBJ databases">
        <title>LHISI_Scaffold_Assembly.</title>
        <authorList>
            <person name="Stuart O.P."/>
            <person name="Cleave R."/>
            <person name="Magrath M.J.L."/>
            <person name="Mikheyev A.S."/>
        </authorList>
    </citation>
    <scope>NUCLEOTIDE SEQUENCE [LARGE SCALE GENOMIC DNA]</scope>
    <source>
        <strain evidence="1">Daus_M_001</strain>
        <tissue evidence="1">Leg muscle</tissue>
    </source>
</reference>
<comment type="caution">
    <text evidence="1">The sequence shown here is derived from an EMBL/GenBank/DDBJ whole genome shotgun (WGS) entry which is preliminary data.</text>
</comment>
<evidence type="ECO:0000313" key="1">
    <source>
        <dbReference type="EMBL" id="KAJ8880393.1"/>
    </source>
</evidence>
<proteinExistence type="predicted"/>
<protein>
    <submittedName>
        <fullName evidence="1">Uncharacterized protein</fullName>
    </submittedName>
</protein>
<evidence type="ECO:0000313" key="2">
    <source>
        <dbReference type="Proteomes" id="UP001159363"/>
    </source>
</evidence>
<sequence>MAVGVDARAGDSAIFQNPTLNVSMVNGLLKWPTGGLCVGGHVISLRPNLLKLCPYRGLTFSTIDYRGHDVLPKTHLVFWALCFAFSVDRFHSLSIPQKCRAYFPPGSIDDEDVSTDEISHGVWQSVSTAMYQSAPSLHPTTTKSMERKLGNCTYRNL</sequence>
<name>A0ABQ9H7X7_9NEOP</name>
<accession>A0ABQ9H7X7</accession>